<dbReference type="Proteomes" id="UP000515146">
    <property type="component" value="Unplaced"/>
</dbReference>
<evidence type="ECO:0000313" key="3">
    <source>
        <dbReference type="RefSeq" id="XP_027196082.1"/>
    </source>
</evidence>
<dbReference type="InParanoid" id="A0A6P6XRI7"/>
<protein>
    <submittedName>
        <fullName evidence="3">Uncharacterized protein LOC113790594</fullName>
    </submittedName>
</protein>
<dbReference type="RefSeq" id="XP_027196082.1">
    <property type="nucleotide sequence ID" value="XM_027340281.1"/>
</dbReference>
<reference evidence="3" key="1">
    <citation type="submission" date="2025-08" db="UniProtKB">
        <authorList>
            <consortium name="RefSeq"/>
        </authorList>
    </citation>
    <scope>IDENTIFICATION</scope>
    <source>
        <strain evidence="3">Airmid</strain>
    </source>
</reference>
<feature type="transmembrane region" description="Helical" evidence="1">
    <location>
        <begin position="164"/>
        <end position="188"/>
    </location>
</feature>
<accession>A0A6P6XRI7</accession>
<feature type="transmembrane region" description="Helical" evidence="1">
    <location>
        <begin position="130"/>
        <end position="152"/>
    </location>
</feature>
<feature type="transmembrane region" description="Helical" evidence="1">
    <location>
        <begin position="63"/>
        <end position="84"/>
    </location>
</feature>
<dbReference type="KEGG" id="dpte:113790594"/>
<organism evidence="2 3">
    <name type="scientific">Dermatophagoides pteronyssinus</name>
    <name type="common">European house dust mite</name>
    <dbReference type="NCBI Taxonomy" id="6956"/>
    <lineage>
        <taxon>Eukaryota</taxon>
        <taxon>Metazoa</taxon>
        <taxon>Ecdysozoa</taxon>
        <taxon>Arthropoda</taxon>
        <taxon>Chelicerata</taxon>
        <taxon>Arachnida</taxon>
        <taxon>Acari</taxon>
        <taxon>Acariformes</taxon>
        <taxon>Sarcoptiformes</taxon>
        <taxon>Astigmata</taxon>
        <taxon>Psoroptidia</taxon>
        <taxon>Analgoidea</taxon>
        <taxon>Pyroglyphidae</taxon>
        <taxon>Dermatophagoidinae</taxon>
        <taxon>Dermatophagoides</taxon>
    </lineage>
</organism>
<evidence type="ECO:0000256" key="1">
    <source>
        <dbReference type="SAM" id="Phobius"/>
    </source>
</evidence>
<proteinExistence type="predicted"/>
<keyword evidence="1" id="KW-0472">Membrane</keyword>
<keyword evidence="1" id="KW-1133">Transmembrane helix</keyword>
<feature type="transmembrane region" description="Helical" evidence="1">
    <location>
        <begin position="249"/>
        <end position="269"/>
    </location>
</feature>
<sequence>MTKKQNHELYFQKVKLPVRIMETLFIIMAIRCIYFVKQSQYKNDQTWIMLNGNIIRQNGLDNYANLFIFAMIIQAHLFLRMLYYNNPCANLLDRVLIGKKKQVFFRPYRYRTYLAIDFVEFVIKIWLYAIYYFVIYIELCMIGFSLTAYQFIAEHSNEFFNHGLYYYGSVCLQQIICMFGIHLMFAMCSNSFQKTSKRFISLLAINRKKIHLISIGQQLKINNYGQCFHTKNKYGLTYASNQLVSMMGFVKYLLLYSQAFMFIYTQMIGPIK</sequence>
<evidence type="ECO:0000313" key="2">
    <source>
        <dbReference type="Proteomes" id="UP000515146"/>
    </source>
</evidence>
<dbReference type="OrthoDB" id="6527931at2759"/>
<name>A0A6P6XRI7_DERPT</name>
<dbReference type="AlphaFoldDB" id="A0A6P6XRI7"/>
<keyword evidence="2" id="KW-1185">Reference proteome</keyword>
<gene>
    <name evidence="3" type="primary">LOC113790594</name>
</gene>
<keyword evidence="1" id="KW-0812">Transmembrane</keyword>